<dbReference type="Proteomes" id="UP000527355">
    <property type="component" value="Unassembled WGS sequence"/>
</dbReference>
<comment type="caution">
    <text evidence="1">The sequence shown here is derived from an EMBL/GenBank/DDBJ whole genome shotgun (WGS) entry which is preliminary data.</text>
</comment>
<protein>
    <submittedName>
        <fullName evidence="1">Uncharacterized protein</fullName>
    </submittedName>
</protein>
<evidence type="ECO:0000313" key="1">
    <source>
        <dbReference type="EMBL" id="KAF6341531.1"/>
    </source>
</evidence>
<dbReference type="EMBL" id="JABWUV010000007">
    <property type="protein sequence ID" value="KAF6341531.1"/>
    <property type="molecule type" value="Genomic_DNA"/>
</dbReference>
<gene>
    <name evidence="1" type="ORF">mMyoMyo1_011947</name>
</gene>
<dbReference type="AlphaFoldDB" id="A0A7J7WVY6"/>
<evidence type="ECO:0000313" key="2">
    <source>
        <dbReference type="Proteomes" id="UP000527355"/>
    </source>
</evidence>
<name>A0A7J7WVY6_MYOMY</name>
<proteinExistence type="predicted"/>
<keyword evidence="2" id="KW-1185">Reference proteome</keyword>
<sequence>MNNLSTHPKLAVVCYYQLPPGTLNSSLCGFLCCFNAQVKYDKEASAERTRTNRSTEQPCSPRLVSLWRGEQVPLKEEEIREQPSFRTDAECSLCPEMFFGPYLGTKSCAQFLFPVVLNDNFRKQFVFILRELEEIDGYLFSHQEEN</sequence>
<accession>A0A7J7WVY6</accession>
<organism evidence="1 2">
    <name type="scientific">Myotis myotis</name>
    <name type="common">Greater mouse-eared bat</name>
    <name type="synonym">Vespertilio myotis</name>
    <dbReference type="NCBI Taxonomy" id="51298"/>
    <lineage>
        <taxon>Eukaryota</taxon>
        <taxon>Metazoa</taxon>
        <taxon>Chordata</taxon>
        <taxon>Craniata</taxon>
        <taxon>Vertebrata</taxon>
        <taxon>Euteleostomi</taxon>
        <taxon>Mammalia</taxon>
        <taxon>Eutheria</taxon>
        <taxon>Laurasiatheria</taxon>
        <taxon>Chiroptera</taxon>
        <taxon>Yangochiroptera</taxon>
        <taxon>Vespertilionidae</taxon>
        <taxon>Myotis</taxon>
    </lineage>
</organism>
<reference evidence="1 2" key="1">
    <citation type="journal article" date="2020" name="Nature">
        <title>Six reference-quality genomes reveal evolution of bat adaptations.</title>
        <authorList>
            <person name="Jebb D."/>
            <person name="Huang Z."/>
            <person name="Pippel M."/>
            <person name="Hughes G.M."/>
            <person name="Lavrichenko K."/>
            <person name="Devanna P."/>
            <person name="Winkler S."/>
            <person name="Jermiin L.S."/>
            <person name="Skirmuntt E.C."/>
            <person name="Katzourakis A."/>
            <person name="Burkitt-Gray L."/>
            <person name="Ray D.A."/>
            <person name="Sullivan K.A.M."/>
            <person name="Roscito J.G."/>
            <person name="Kirilenko B.M."/>
            <person name="Davalos L.M."/>
            <person name="Corthals A.P."/>
            <person name="Power M.L."/>
            <person name="Jones G."/>
            <person name="Ransome R.D."/>
            <person name="Dechmann D.K.N."/>
            <person name="Locatelli A.G."/>
            <person name="Puechmaille S.J."/>
            <person name="Fedrigo O."/>
            <person name="Jarvis E.D."/>
            <person name="Hiller M."/>
            <person name="Vernes S.C."/>
            <person name="Myers E.W."/>
            <person name="Teeling E.C."/>
        </authorList>
    </citation>
    <scope>NUCLEOTIDE SEQUENCE [LARGE SCALE GENOMIC DNA]</scope>
    <source>
        <strain evidence="1">MMyoMyo1</strain>
        <tissue evidence="1">Flight muscle</tissue>
    </source>
</reference>